<proteinExistence type="predicted"/>
<evidence type="ECO:0000313" key="3">
    <source>
        <dbReference type="Proteomes" id="UP000239706"/>
    </source>
</evidence>
<dbReference type="EMBL" id="PVXO01000034">
    <property type="protein sequence ID" value="PRR78871.1"/>
    <property type="molecule type" value="Genomic_DNA"/>
</dbReference>
<keyword evidence="3" id="KW-1185">Reference proteome</keyword>
<protein>
    <submittedName>
        <fullName evidence="2">Uncharacterized protein</fullName>
    </submittedName>
</protein>
<dbReference type="AlphaFoldDB" id="A0A2T0B4P7"/>
<dbReference type="RefSeq" id="WP_106063332.1">
    <property type="nucleotide sequence ID" value="NZ_PVXO01000034.1"/>
</dbReference>
<dbReference type="OrthoDB" id="1938377at2"/>
<accession>A0A2T0B4P7</accession>
<reference evidence="2 3" key="1">
    <citation type="submission" date="2018-03" db="EMBL/GenBank/DDBJ databases">
        <title>Genome sequence of Clostridium liquoris DSM 100320.</title>
        <authorList>
            <person name="Poehlein A."/>
            <person name="Daniel R."/>
        </authorList>
    </citation>
    <scope>NUCLEOTIDE SEQUENCE [LARGE SCALE GENOMIC DNA]</scope>
    <source>
        <strain evidence="2 3">DSM 100320</strain>
    </source>
</reference>
<sequence>MPKYKYCILDSNKLCNDCGECDVCDLDRNKKCNNCNKCLQGNFDMRGIKIDKIIEDENSTSSADDVDNNSSDNNSQCEFVGDDYTGPDFNEDNMEFIDDVEGLSDILKDEEKSKDLLYEEFPGLIRIRKKH</sequence>
<feature type="region of interest" description="Disordered" evidence="1">
    <location>
        <begin position="56"/>
        <end position="80"/>
    </location>
</feature>
<name>A0A2T0B4P7_9CLOT</name>
<organism evidence="2 3">
    <name type="scientific">Clostridium liquoris</name>
    <dbReference type="NCBI Taxonomy" id="1289519"/>
    <lineage>
        <taxon>Bacteria</taxon>
        <taxon>Bacillati</taxon>
        <taxon>Bacillota</taxon>
        <taxon>Clostridia</taxon>
        <taxon>Eubacteriales</taxon>
        <taxon>Clostridiaceae</taxon>
        <taxon>Clostridium</taxon>
    </lineage>
</organism>
<comment type="caution">
    <text evidence="2">The sequence shown here is derived from an EMBL/GenBank/DDBJ whole genome shotgun (WGS) entry which is preliminary data.</text>
</comment>
<evidence type="ECO:0000313" key="2">
    <source>
        <dbReference type="EMBL" id="PRR78871.1"/>
    </source>
</evidence>
<gene>
    <name evidence="2" type="ORF">CLLI_12100</name>
</gene>
<evidence type="ECO:0000256" key="1">
    <source>
        <dbReference type="SAM" id="MobiDB-lite"/>
    </source>
</evidence>
<dbReference type="Proteomes" id="UP000239706">
    <property type="component" value="Unassembled WGS sequence"/>
</dbReference>
<feature type="compositionally biased region" description="Low complexity" evidence="1">
    <location>
        <begin position="59"/>
        <end position="75"/>
    </location>
</feature>